<evidence type="ECO:0000313" key="2">
    <source>
        <dbReference type="Proteomes" id="UP000611708"/>
    </source>
</evidence>
<reference evidence="1 2" key="1">
    <citation type="submission" date="2020-11" db="EMBL/GenBank/DDBJ databases">
        <authorList>
            <person name="Kim M.K."/>
        </authorList>
    </citation>
    <scope>NUCLEOTIDE SEQUENCE [LARGE SCALE GENOMIC DNA]</scope>
    <source>
        <strain evidence="1 2">BT290</strain>
    </source>
</reference>
<accession>A0ABS0HU32</accession>
<organism evidence="1 2">
    <name type="scientific">Microvirga terrestris</name>
    <dbReference type="NCBI Taxonomy" id="2791024"/>
    <lineage>
        <taxon>Bacteria</taxon>
        <taxon>Pseudomonadati</taxon>
        <taxon>Pseudomonadota</taxon>
        <taxon>Alphaproteobacteria</taxon>
        <taxon>Hyphomicrobiales</taxon>
        <taxon>Methylobacteriaceae</taxon>
        <taxon>Microvirga</taxon>
    </lineage>
</organism>
<keyword evidence="2" id="KW-1185">Reference proteome</keyword>
<dbReference type="Proteomes" id="UP000611708">
    <property type="component" value="Unassembled WGS sequence"/>
</dbReference>
<evidence type="ECO:0000313" key="1">
    <source>
        <dbReference type="EMBL" id="MBF9196983.1"/>
    </source>
</evidence>
<dbReference type="EMBL" id="JADQDN010000006">
    <property type="protein sequence ID" value="MBF9196983.1"/>
    <property type="molecule type" value="Genomic_DNA"/>
</dbReference>
<dbReference type="RefSeq" id="WP_196264355.1">
    <property type="nucleotide sequence ID" value="NZ_JADQDN010000006.1"/>
</dbReference>
<protein>
    <submittedName>
        <fullName evidence="1">Uncharacterized protein</fullName>
    </submittedName>
</protein>
<sequence length="70" mass="7884">MSDRSFQEMVEVMPSPSDLKQIKDAVRDLRASSPGSALADLVEKKIRAIESRHPVSRLHESAEPLRWIGQ</sequence>
<gene>
    <name evidence="1" type="ORF">I2H36_13115</name>
</gene>
<name>A0ABS0HU32_9HYPH</name>
<proteinExistence type="predicted"/>
<comment type="caution">
    <text evidence="1">The sequence shown here is derived from an EMBL/GenBank/DDBJ whole genome shotgun (WGS) entry which is preliminary data.</text>
</comment>